<accession>A0ABD5PFK0</accession>
<evidence type="ECO:0000313" key="4">
    <source>
        <dbReference type="Proteomes" id="UP001595921"/>
    </source>
</evidence>
<dbReference type="RefSeq" id="WP_267621513.1">
    <property type="nucleotide sequence ID" value="NZ_JAODIW010000006.1"/>
</dbReference>
<keyword evidence="2" id="KW-0472">Membrane</keyword>
<evidence type="ECO:0000313" key="3">
    <source>
        <dbReference type="EMBL" id="MFC4359670.1"/>
    </source>
</evidence>
<evidence type="ECO:0000256" key="2">
    <source>
        <dbReference type="SAM" id="Phobius"/>
    </source>
</evidence>
<comment type="caution">
    <text evidence="3">The sequence shown here is derived from an EMBL/GenBank/DDBJ whole genome shotgun (WGS) entry which is preliminary data.</text>
</comment>
<dbReference type="AlphaFoldDB" id="A0ABD5PFK0"/>
<proteinExistence type="predicted"/>
<feature type="region of interest" description="Disordered" evidence="1">
    <location>
        <begin position="1"/>
        <end position="22"/>
    </location>
</feature>
<gene>
    <name evidence="3" type="ORF">ACFO0N_17130</name>
</gene>
<protein>
    <submittedName>
        <fullName evidence="3">Uncharacterized protein</fullName>
    </submittedName>
</protein>
<reference evidence="3 4" key="1">
    <citation type="journal article" date="2019" name="Int. J. Syst. Evol. Microbiol.">
        <title>The Global Catalogue of Microorganisms (GCM) 10K type strain sequencing project: providing services to taxonomists for standard genome sequencing and annotation.</title>
        <authorList>
            <consortium name="The Broad Institute Genomics Platform"/>
            <consortium name="The Broad Institute Genome Sequencing Center for Infectious Disease"/>
            <person name="Wu L."/>
            <person name="Ma J."/>
        </authorList>
    </citation>
    <scope>NUCLEOTIDE SEQUENCE [LARGE SCALE GENOMIC DNA]</scope>
    <source>
        <strain evidence="3 4">CGMCC 1.12553</strain>
    </source>
</reference>
<feature type="compositionally biased region" description="Low complexity" evidence="1">
    <location>
        <begin position="7"/>
        <end position="18"/>
    </location>
</feature>
<dbReference type="EMBL" id="JBHSDS010000008">
    <property type="protein sequence ID" value="MFC4359670.1"/>
    <property type="molecule type" value="Genomic_DNA"/>
</dbReference>
<sequence>MSPPSPDSTTGPGDPTTTREGNALDDLLPEATVDSKWWYWIAAVPAYFVLTLLFGGAAFFLVLAGVGIDLLGGLGVATFGVTALLVVFAFLVALPGLLLAVLFPVAIYVDARAVERAALDWRPDPVLYGLVAVVGVVATNFVVSVPLACYYLYKRHEAVGTP</sequence>
<keyword evidence="2" id="KW-0812">Transmembrane</keyword>
<evidence type="ECO:0000256" key="1">
    <source>
        <dbReference type="SAM" id="MobiDB-lite"/>
    </source>
</evidence>
<dbReference type="Proteomes" id="UP001595921">
    <property type="component" value="Unassembled WGS sequence"/>
</dbReference>
<feature type="transmembrane region" description="Helical" evidence="2">
    <location>
        <begin position="127"/>
        <end position="153"/>
    </location>
</feature>
<feature type="transmembrane region" description="Helical" evidence="2">
    <location>
        <begin position="76"/>
        <end position="107"/>
    </location>
</feature>
<feature type="transmembrane region" description="Helical" evidence="2">
    <location>
        <begin position="37"/>
        <end position="64"/>
    </location>
</feature>
<name>A0ABD5PFK0_9EURY</name>
<keyword evidence="2" id="KW-1133">Transmembrane helix</keyword>
<organism evidence="3 4">
    <name type="scientific">Halobium salinum</name>
    <dbReference type="NCBI Taxonomy" id="1364940"/>
    <lineage>
        <taxon>Archaea</taxon>
        <taxon>Methanobacteriati</taxon>
        <taxon>Methanobacteriota</taxon>
        <taxon>Stenosarchaea group</taxon>
        <taxon>Halobacteria</taxon>
        <taxon>Halobacteriales</taxon>
        <taxon>Haloferacaceae</taxon>
        <taxon>Halobium</taxon>
    </lineage>
</organism>
<keyword evidence="4" id="KW-1185">Reference proteome</keyword>